<feature type="domain" description="TNT" evidence="1">
    <location>
        <begin position="291"/>
        <end position="377"/>
    </location>
</feature>
<dbReference type="EMBL" id="JABCUI010000003">
    <property type="protein sequence ID" value="NMW87390.1"/>
    <property type="molecule type" value="Genomic_DNA"/>
</dbReference>
<accession>A0A7Y0UHG5</accession>
<name>A0A7Y0UHG5_9ACTO</name>
<comment type="caution">
    <text evidence="2">The sequence shown here is derived from an EMBL/GenBank/DDBJ whole genome shotgun (WGS) entry which is preliminary data.</text>
</comment>
<dbReference type="InterPro" id="IPR011989">
    <property type="entry name" value="ARM-like"/>
</dbReference>
<dbReference type="GO" id="GO:0050135">
    <property type="term" value="F:NADP+ nucleosidase activity"/>
    <property type="evidence" value="ECO:0007669"/>
    <property type="project" value="InterPro"/>
</dbReference>
<reference evidence="2 3" key="1">
    <citation type="submission" date="2020-04" db="EMBL/GenBank/DDBJ databases">
        <title>Antimicrobial susceptibility and clonality of vaginal-derived multi-drug resistant Mobiluncus isolates in China.</title>
        <authorList>
            <person name="Zhang X."/>
        </authorList>
    </citation>
    <scope>NUCLEOTIDE SEQUENCE [LARGE SCALE GENOMIC DNA]</scope>
    <source>
        <strain evidence="2 3">19</strain>
    </source>
</reference>
<dbReference type="Proteomes" id="UP000553981">
    <property type="component" value="Unassembled WGS sequence"/>
</dbReference>
<evidence type="ECO:0000259" key="1">
    <source>
        <dbReference type="Pfam" id="PF14021"/>
    </source>
</evidence>
<evidence type="ECO:0000313" key="2">
    <source>
        <dbReference type="EMBL" id="NMW87390.1"/>
    </source>
</evidence>
<dbReference type="Pfam" id="PF14021">
    <property type="entry name" value="TNT"/>
    <property type="match status" value="1"/>
</dbReference>
<dbReference type="InterPro" id="IPR025331">
    <property type="entry name" value="TNT"/>
</dbReference>
<dbReference type="Gene3D" id="1.25.10.10">
    <property type="entry name" value="Leucine-rich Repeat Variant"/>
    <property type="match status" value="1"/>
</dbReference>
<gene>
    <name evidence="2" type="ORF">HHJ67_06435</name>
</gene>
<sequence length="379" mass="42025">MLPKEGIDVIGSVQEFARLCTSDDEEDFMRAMTDVAPTFIWEEIIRTRPDLAEYVAQSQNLPDTVFETIALFAPWRARYLVAMQERTPAYVLAKLAKDGDSRVQKAAVANELTPLKVIAELRKDANEEIAQLASLAWTERAEKRAGKHSGRPEVTWDVPQPPGNSESENGEVSRYKSYFDELCAQRGLTENEVVRGFDPRDPQLPLAPEEPWVVAPWGEEGYVVGSQRGAEFAAYEVLPDLESAVSLVARLVREKPETGELPVNAAERGHRTAIGIDARTISRGGKPGSNELRPGDLLDCFDDDKAQFLFALGTPLAQRGISLKNENPYRVFEVMAPLPLAVLEGLTAKTASNPGGGAIVVLDKPLRWYLDHNFLRELR</sequence>
<dbReference type="AlphaFoldDB" id="A0A7Y0UHG5"/>
<dbReference type="RefSeq" id="WP_004007002.1">
    <property type="nucleotide sequence ID" value="NZ_CP068113.1"/>
</dbReference>
<organism evidence="2 3">
    <name type="scientific">Mobiluncus curtisii</name>
    <dbReference type="NCBI Taxonomy" id="2051"/>
    <lineage>
        <taxon>Bacteria</taxon>
        <taxon>Bacillati</taxon>
        <taxon>Actinomycetota</taxon>
        <taxon>Actinomycetes</taxon>
        <taxon>Actinomycetales</taxon>
        <taxon>Actinomycetaceae</taxon>
        <taxon>Mobiluncus</taxon>
    </lineage>
</organism>
<proteinExistence type="predicted"/>
<evidence type="ECO:0000313" key="3">
    <source>
        <dbReference type="Proteomes" id="UP000553981"/>
    </source>
</evidence>
<protein>
    <submittedName>
        <fullName evidence="2">TNT domain-containing protein</fullName>
    </submittedName>
</protein>